<dbReference type="SUPFAM" id="SSF49464">
    <property type="entry name" value="Carboxypeptidase regulatory domain-like"/>
    <property type="match status" value="1"/>
</dbReference>
<keyword evidence="9" id="KW-1185">Reference proteome</keyword>
<dbReference type="AlphaFoldDB" id="A0A5C7FTD9"/>
<feature type="domain" description="Outer membrane protein beta-barrel" evidence="7">
    <location>
        <begin position="423"/>
        <end position="825"/>
    </location>
</feature>
<dbReference type="GO" id="GO:0009279">
    <property type="term" value="C:cell outer membrane"/>
    <property type="evidence" value="ECO:0007669"/>
    <property type="project" value="UniProtKB-SubCell"/>
</dbReference>
<dbReference type="InterPro" id="IPR012910">
    <property type="entry name" value="Plug_dom"/>
</dbReference>
<keyword evidence="5" id="KW-0732">Signal</keyword>
<evidence type="ECO:0000313" key="8">
    <source>
        <dbReference type="EMBL" id="TXF89500.1"/>
    </source>
</evidence>
<keyword evidence="2" id="KW-0472">Membrane</keyword>
<evidence type="ECO:0000256" key="5">
    <source>
        <dbReference type="SAM" id="SignalP"/>
    </source>
</evidence>
<evidence type="ECO:0000256" key="4">
    <source>
        <dbReference type="SAM" id="MobiDB-lite"/>
    </source>
</evidence>
<reference evidence="8 9" key="1">
    <citation type="submission" date="2019-08" db="EMBL/GenBank/DDBJ databases">
        <title>Lewinella sp. strain SSH13 Genome sequencing and assembly.</title>
        <authorList>
            <person name="Kim I."/>
        </authorList>
    </citation>
    <scope>NUCLEOTIDE SEQUENCE [LARGE SCALE GENOMIC DNA]</scope>
    <source>
        <strain evidence="8 9">SSH13</strain>
    </source>
</reference>
<evidence type="ECO:0000259" key="6">
    <source>
        <dbReference type="Pfam" id="PF07715"/>
    </source>
</evidence>
<protein>
    <submittedName>
        <fullName evidence="8">TonB-dependent receptor</fullName>
    </submittedName>
</protein>
<evidence type="ECO:0000256" key="3">
    <source>
        <dbReference type="ARBA" id="ARBA00023237"/>
    </source>
</evidence>
<evidence type="ECO:0000256" key="2">
    <source>
        <dbReference type="ARBA" id="ARBA00023136"/>
    </source>
</evidence>
<dbReference type="Gene3D" id="2.40.170.20">
    <property type="entry name" value="TonB-dependent receptor, beta-barrel domain"/>
    <property type="match status" value="1"/>
</dbReference>
<dbReference type="InterPro" id="IPR041700">
    <property type="entry name" value="OMP_b-brl_3"/>
</dbReference>
<dbReference type="SUPFAM" id="SSF56935">
    <property type="entry name" value="Porins"/>
    <property type="match status" value="1"/>
</dbReference>
<dbReference type="RefSeq" id="WP_147930574.1">
    <property type="nucleotide sequence ID" value="NZ_VOXD01000013.1"/>
</dbReference>
<gene>
    <name evidence="8" type="ORF">FUA23_09855</name>
</gene>
<evidence type="ECO:0000313" key="9">
    <source>
        <dbReference type="Proteomes" id="UP000321907"/>
    </source>
</evidence>
<feature type="signal peptide" evidence="5">
    <location>
        <begin position="1"/>
        <end position="19"/>
    </location>
</feature>
<comment type="caution">
    <text evidence="8">The sequence shown here is derived from an EMBL/GenBank/DDBJ whole genome shotgun (WGS) entry which is preliminary data.</text>
</comment>
<feature type="compositionally biased region" description="Basic and acidic residues" evidence="4">
    <location>
        <begin position="309"/>
        <end position="319"/>
    </location>
</feature>
<organism evidence="8 9">
    <name type="scientific">Neolewinella aurantiaca</name>
    <dbReference type="NCBI Taxonomy" id="2602767"/>
    <lineage>
        <taxon>Bacteria</taxon>
        <taxon>Pseudomonadati</taxon>
        <taxon>Bacteroidota</taxon>
        <taxon>Saprospiria</taxon>
        <taxon>Saprospirales</taxon>
        <taxon>Lewinellaceae</taxon>
        <taxon>Neolewinella</taxon>
    </lineage>
</organism>
<dbReference type="InterPro" id="IPR036942">
    <property type="entry name" value="Beta-barrel_TonB_sf"/>
</dbReference>
<sequence>MFKSCLTLQLLLCCLFLSAQSTLKLRGTVLDHDTNEPVEFATVSLLNAVDSSLITGAVAGAGGAWEINAPRKASFILQASFIGYDAVFTDVFTVERSSEELTLYLRSGAQILKEVEVTGKKLTDIHRLDRQEFDADQFTNATGGTGTDVIANLPSVAINSQGEITVRGATGFLVLIDGQPVQSDPATILSQLPANAIASVEIITTPGAKYDPDGKAGIVNIITKQGSTDGWSLAGNVNYGLPSLEDYDNKDPQKRYAADLSAGYRAGKWDIAAGLDYRRDDNSGRREGYVNTLRRRNPAGDQLTEFPSDGERSHDRENYSGRLTVNYTPDKKQNLRAGLLAGKKTVWRTADILYLDQTRSFLSAVSSTRFSPEGYYQAYLDRGNQPRREEVLDQRTFYNENLRVRKGDFFIASLDYERDLGNDRKLAISGLYERTILGGPTDNTILPERGSTDSLQYQFNTNDNPLDGYRFNLDYTGKLGAATWESGYQFRYLKHPGDFLYLDRDFGNNRFVENPEFTNGILLRRDVHAAYSQISGATEKLEYAAGLRLEYFDRTVKLNQPDTTYRLDRIGFYPSVNLRYRLGDGLNLKAGYSRRIDRTTTFKMTPFPEREHNETLEQGDAELLPELTDLVELGVASNFGDNSAFATIYYRHTRDVINRVNTIYNDTILNRIYTNVGSADALGLELGLTVFPVGNDWRVSLGGNVYHYQIQGEVFGDEVDTGNWVYSINTTTDVPIFGLADLQLGVNYLSERVTAQGRDGRFFNPYLSLRREFPEQRVTLTFQWQNISLGLWDNNQQRITTSTPNFFTTTNYVYEPDILRLGVGYHFTKLANKAKLPKSEFGDKEF</sequence>
<evidence type="ECO:0000256" key="1">
    <source>
        <dbReference type="ARBA" id="ARBA00004442"/>
    </source>
</evidence>
<dbReference type="InterPro" id="IPR008969">
    <property type="entry name" value="CarboxyPept-like_regulatory"/>
</dbReference>
<feature type="region of interest" description="Disordered" evidence="4">
    <location>
        <begin position="296"/>
        <end position="324"/>
    </location>
</feature>
<comment type="subcellular location">
    <subcellularLocation>
        <location evidence="1">Cell outer membrane</location>
    </subcellularLocation>
</comment>
<dbReference type="Pfam" id="PF13715">
    <property type="entry name" value="CarbopepD_reg_2"/>
    <property type="match status" value="1"/>
</dbReference>
<dbReference type="PANTHER" id="PTHR40980">
    <property type="entry name" value="PLUG DOMAIN-CONTAINING PROTEIN"/>
    <property type="match status" value="1"/>
</dbReference>
<dbReference type="Pfam" id="PF07715">
    <property type="entry name" value="Plug"/>
    <property type="match status" value="1"/>
</dbReference>
<dbReference type="Proteomes" id="UP000321907">
    <property type="component" value="Unassembled WGS sequence"/>
</dbReference>
<feature type="chain" id="PRO_5022668202" evidence="5">
    <location>
        <begin position="20"/>
        <end position="846"/>
    </location>
</feature>
<dbReference type="OrthoDB" id="606851at2"/>
<dbReference type="Gene3D" id="2.170.130.10">
    <property type="entry name" value="TonB-dependent receptor, plug domain"/>
    <property type="match status" value="1"/>
</dbReference>
<keyword evidence="3" id="KW-0998">Cell outer membrane</keyword>
<dbReference type="InterPro" id="IPR037066">
    <property type="entry name" value="Plug_dom_sf"/>
</dbReference>
<evidence type="ECO:0000259" key="7">
    <source>
        <dbReference type="Pfam" id="PF14905"/>
    </source>
</evidence>
<accession>A0A5C7FTD9</accession>
<name>A0A5C7FTD9_9BACT</name>
<feature type="domain" description="TonB-dependent receptor plug" evidence="6">
    <location>
        <begin position="132"/>
        <end position="217"/>
    </location>
</feature>
<proteinExistence type="predicted"/>
<dbReference type="Pfam" id="PF14905">
    <property type="entry name" value="OMP_b-brl_3"/>
    <property type="match status" value="1"/>
</dbReference>
<keyword evidence="8" id="KW-0675">Receptor</keyword>
<dbReference type="PANTHER" id="PTHR40980:SF3">
    <property type="entry name" value="TONB-DEPENDENT RECEPTOR-LIKE BETA-BARREL DOMAIN-CONTAINING PROTEIN"/>
    <property type="match status" value="1"/>
</dbReference>
<dbReference type="EMBL" id="VOXD01000013">
    <property type="protein sequence ID" value="TXF89500.1"/>
    <property type="molecule type" value="Genomic_DNA"/>
</dbReference>